<dbReference type="EC" id="2.5.1.48" evidence="5"/>
<evidence type="ECO:0000256" key="3">
    <source>
        <dbReference type="PIRSR" id="PIRSR001434-2"/>
    </source>
</evidence>
<dbReference type="CDD" id="cd00614">
    <property type="entry name" value="CGS_like"/>
    <property type="match status" value="1"/>
</dbReference>
<dbReference type="EC" id="2.5.1.49" evidence="5"/>
<proteinExistence type="inferred from homology"/>
<comment type="similarity">
    <text evidence="4">Belongs to the trans-sulfuration enzymes family.</text>
</comment>
<dbReference type="InterPro" id="IPR000277">
    <property type="entry name" value="Cys/Met-Metab_PyrdxlP-dep_enz"/>
</dbReference>
<dbReference type="EMBL" id="CADCTU010000786">
    <property type="protein sequence ID" value="CAA9353655.1"/>
    <property type="molecule type" value="Genomic_DNA"/>
</dbReference>
<gene>
    <name evidence="5" type="ORF">AVDCRST_MAG11-3691</name>
</gene>
<dbReference type="Gene3D" id="3.90.1150.10">
    <property type="entry name" value="Aspartate Aminotransferase, domain 1"/>
    <property type="match status" value="1"/>
</dbReference>
<evidence type="ECO:0000256" key="1">
    <source>
        <dbReference type="ARBA" id="ARBA00001933"/>
    </source>
</evidence>
<dbReference type="GO" id="GO:0003961">
    <property type="term" value="F:O-acetylhomoserine aminocarboxypropyltransferase activity"/>
    <property type="evidence" value="ECO:0007669"/>
    <property type="project" value="UniProtKB-EC"/>
</dbReference>
<dbReference type="SUPFAM" id="SSF53383">
    <property type="entry name" value="PLP-dependent transferases"/>
    <property type="match status" value="1"/>
</dbReference>
<dbReference type="GO" id="GO:0019346">
    <property type="term" value="P:transsulfuration"/>
    <property type="evidence" value="ECO:0007669"/>
    <property type="project" value="InterPro"/>
</dbReference>
<sequence>MSDLTRDRALDPATLAVHGGRAPLATGEPVAGALSQSVNYTQEVGGTAGPRYTRYGNTPNAETVQRRIAALEGAEACVVLSSGMAATACAMLALLRPGDHLLASQWLYGGTRTLFCAEFARLGIEVTLVDPTSTRAWRAALRKETRAVFVESPVNPSCRVIDLRPIGELTRREGLALVVDSTFASPINFRALDHGADVVINSTTKFLNGHHDVLGGAVSGTAAYVDEVRAKMVVWGPAPDPFACWLLERGLKTLDVRVRRGNETAQRIAEWCAAHPAVRRVHYPGLPDHPDHQVARETLRGFGAMLAIELAGGAAAAERFIGRLGLVIHASSLGGVETLVSEPRNTSHAHLTAEERAAMGLPDGFLRLSVGVEAADDLIADLAQALA</sequence>
<dbReference type="InterPro" id="IPR015424">
    <property type="entry name" value="PyrdxlP-dep_Trfase"/>
</dbReference>
<dbReference type="PANTHER" id="PTHR11808:SF80">
    <property type="entry name" value="CYSTATHIONINE GAMMA-LYASE"/>
    <property type="match status" value="1"/>
</dbReference>
<keyword evidence="2 3" id="KW-0663">Pyridoxal phosphate</keyword>
<dbReference type="FunFam" id="3.40.640.10:FF:000046">
    <property type="entry name" value="Cystathionine gamma-lyase"/>
    <property type="match status" value="1"/>
</dbReference>
<reference evidence="5" key="1">
    <citation type="submission" date="2020-02" db="EMBL/GenBank/DDBJ databases">
        <authorList>
            <person name="Meier V. D."/>
        </authorList>
    </citation>
    <scope>NUCLEOTIDE SEQUENCE</scope>
    <source>
        <strain evidence="5">AVDCRST_MAG11</strain>
    </source>
</reference>
<feature type="modified residue" description="N6-(pyridoxal phosphate)lysine" evidence="3">
    <location>
        <position position="205"/>
    </location>
</feature>
<comment type="cofactor">
    <cofactor evidence="1 4">
        <name>pyridoxal 5'-phosphate</name>
        <dbReference type="ChEBI" id="CHEBI:597326"/>
    </cofactor>
</comment>
<evidence type="ECO:0000256" key="2">
    <source>
        <dbReference type="ARBA" id="ARBA00022898"/>
    </source>
</evidence>
<dbReference type="PIRSF" id="PIRSF001434">
    <property type="entry name" value="CGS"/>
    <property type="match status" value="1"/>
</dbReference>
<keyword evidence="5" id="KW-0808">Transferase</keyword>
<organism evidence="5">
    <name type="scientific">uncultured Gemmatimonadaceae bacterium</name>
    <dbReference type="NCBI Taxonomy" id="246130"/>
    <lineage>
        <taxon>Bacteria</taxon>
        <taxon>Pseudomonadati</taxon>
        <taxon>Gemmatimonadota</taxon>
        <taxon>Gemmatimonadia</taxon>
        <taxon>Gemmatimonadales</taxon>
        <taxon>Gemmatimonadaceae</taxon>
        <taxon>environmental samples</taxon>
    </lineage>
</organism>
<dbReference type="GO" id="GO:0030170">
    <property type="term" value="F:pyridoxal phosphate binding"/>
    <property type="evidence" value="ECO:0007669"/>
    <property type="project" value="InterPro"/>
</dbReference>
<accession>A0A6J4MB80</accession>
<dbReference type="InterPro" id="IPR054542">
    <property type="entry name" value="Cys_met_metab_PP"/>
</dbReference>
<dbReference type="AlphaFoldDB" id="A0A6J4MB80"/>
<protein>
    <submittedName>
        <fullName evidence="5">O-acetylhomoserine sulfhydrylase / O-succinylhomoserine sulfhydrylase</fullName>
        <ecNumber evidence="5">2.5.1.48</ecNumber>
        <ecNumber evidence="5">2.5.1.49</ecNumber>
    </submittedName>
</protein>
<dbReference type="InterPro" id="IPR015421">
    <property type="entry name" value="PyrdxlP-dep_Trfase_major"/>
</dbReference>
<dbReference type="GO" id="GO:0003962">
    <property type="term" value="F:cystathionine gamma-synthase activity"/>
    <property type="evidence" value="ECO:0007669"/>
    <property type="project" value="UniProtKB-EC"/>
</dbReference>
<dbReference type="GO" id="GO:0016846">
    <property type="term" value="F:carbon-sulfur lyase activity"/>
    <property type="evidence" value="ECO:0007669"/>
    <property type="project" value="TreeGrafter"/>
</dbReference>
<dbReference type="InterPro" id="IPR015422">
    <property type="entry name" value="PyrdxlP-dep_Trfase_small"/>
</dbReference>
<dbReference type="PANTHER" id="PTHR11808">
    <property type="entry name" value="TRANS-SULFURATION ENZYME FAMILY MEMBER"/>
    <property type="match status" value="1"/>
</dbReference>
<evidence type="ECO:0000256" key="4">
    <source>
        <dbReference type="RuleBase" id="RU362118"/>
    </source>
</evidence>
<dbReference type="PROSITE" id="PS00868">
    <property type="entry name" value="CYS_MET_METAB_PP"/>
    <property type="match status" value="1"/>
</dbReference>
<evidence type="ECO:0000313" key="5">
    <source>
        <dbReference type="EMBL" id="CAA9353655.1"/>
    </source>
</evidence>
<dbReference type="Pfam" id="PF01053">
    <property type="entry name" value="Cys_Met_Meta_PP"/>
    <property type="match status" value="1"/>
</dbReference>
<dbReference type="Gene3D" id="3.40.640.10">
    <property type="entry name" value="Type I PLP-dependent aspartate aminotransferase-like (Major domain)"/>
    <property type="match status" value="1"/>
</dbReference>
<dbReference type="GO" id="GO:0005737">
    <property type="term" value="C:cytoplasm"/>
    <property type="evidence" value="ECO:0007669"/>
    <property type="project" value="TreeGrafter"/>
</dbReference>
<name>A0A6J4MB80_9BACT</name>